<evidence type="ECO:0000313" key="2">
    <source>
        <dbReference type="EMBL" id="GAG69004.1"/>
    </source>
</evidence>
<dbReference type="EMBL" id="BART01008115">
    <property type="protein sequence ID" value="GAG69004.1"/>
    <property type="molecule type" value="Genomic_DNA"/>
</dbReference>
<protein>
    <recommendedName>
        <fullName evidence="1">Glycosyl transferase family 1 domain-containing protein</fullName>
    </recommendedName>
</protein>
<reference evidence="2" key="1">
    <citation type="journal article" date="2014" name="Front. Microbiol.">
        <title>High frequency of phylogenetically diverse reductive dehalogenase-homologous genes in deep subseafloor sedimentary metagenomes.</title>
        <authorList>
            <person name="Kawai M."/>
            <person name="Futagami T."/>
            <person name="Toyoda A."/>
            <person name="Takaki Y."/>
            <person name="Nishi S."/>
            <person name="Hori S."/>
            <person name="Arai W."/>
            <person name="Tsubouchi T."/>
            <person name="Morono Y."/>
            <person name="Uchiyama I."/>
            <person name="Ito T."/>
            <person name="Fujiyama A."/>
            <person name="Inagaki F."/>
            <person name="Takami H."/>
        </authorList>
    </citation>
    <scope>NUCLEOTIDE SEQUENCE</scope>
    <source>
        <strain evidence="2">Expedition CK06-06</strain>
    </source>
</reference>
<dbReference type="InterPro" id="IPR001296">
    <property type="entry name" value="Glyco_trans_1"/>
</dbReference>
<sequence length="94" mass="10724">MACGCAVVATDCGGTRDIIVDGENGFFVEVGDVEQIVDRVKQLLDDVELRKKFVRKSRETVSKFSLDRSINKLERTLIDLARERTRQYTKEIDD</sequence>
<dbReference type="PANTHER" id="PTHR45947:SF3">
    <property type="entry name" value="SULFOQUINOVOSYL TRANSFERASE SQD2"/>
    <property type="match status" value="1"/>
</dbReference>
<dbReference type="AlphaFoldDB" id="X0ZI33"/>
<name>X0ZI33_9ZZZZ</name>
<dbReference type="GO" id="GO:0016757">
    <property type="term" value="F:glycosyltransferase activity"/>
    <property type="evidence" value="ECO:0007669"/>
    <property type="project" value="InterPro"/>
</dbReference>
<dbReference type="Gene3D" id="3.40.50.2000">
    <property type="entry name" value="Glycogen Phosphorylase B"/>
    <property type="match status" value="2"/>
</dbReference>
<organism evidence="2">
    <name type="scientific">marine sediment metagenome</name>
    <dbReference type="NCBI Taxonomy" id="412755"/>
    <lineage>
        <taxon>unclassified sequences</taxon>
        <taxon>metagenomes</taxon>
        <taxon>ecological metagenomes</taxon>
    </lineage>
</organism>
<dbReference type="Pfam" id="PF00534">
    <property type="entry name" value="Glycos_transf_1"/>
    <property type="match status" value="1"/>
</dbReference>
<dbReference type="PANTHER" id="PTHR45947">
    <property type="entry name" value="SULFOQUINOVOSYL TRANSFERASE SQD2"/>
    <property type="match status" value="1"/>
</dbReference>
<feature type="domain" description="Glycosyl transferase family 1" evidence="1">
    <location>
        <begin position="1"/>
        <end position="59"/>
    </location>
</feature>
<comment type="caution">
    <text evidence="2">The sequence shown here is derived from an EMBL/GenBank/DDBJ whole genome shotgun (WGS) entry which is preliminary data.</text>
</comment>
<dbReference type="SUPFAM" id="SSF53756">
    <property type="entry name" value="UDP-Glycosyltransferase/glycogen phosphorylase"/>
    <property type="match status" value="1"/>
</dbReference>
<dbReference type="InterPro" id="IPR050194">
    <property type="entry name" value="Glycosyltransferase_grp1"/>
</dbReference>
<evidence type="ECO:0000259" key="1">
    <source>
        <dbReference type="Pfam" id="PF00534"/>
    </source>
</evidence>
<accession>X0ZI33</accession>
<gene>
    <name evidence="2" type="ORF">S01H4_18324</name>
</gene>
<proteinExistence type="predicted"/>